<protein>
    <submittedName>
        <fullName evidence="2">Uncharacterized protein</fullName>
    </submittedName>
</protein>
<feature type="transmembrane region" description="Helical" evidence="1">
    <location>
        <begin position="42"/>
        <end position="62"/>
    </location>
</feature>
<dbReference type="AlphaFoldDB" id="A0A1C5GW96"/>
<sequence length="409" mass="43830">MRETTVVERVFAEFEADALTSFRPPGVADAQRRLRQRRRRRGLLAGLTALLVGGPAGAFALAGGQTDPRPTPTPVVSVSPQRKFMERQIIVNGVPSTLTDIRFVDGRVGWALLGTCEPTADQVSGDCVRTLARTTDGGQSWRYASWSDATGPAQLLAVDADTAAVRSERVYRWTQDGGVTLVSLRLTDLPDVVRRSMATRSGLYIGCPGAKEPGAVPVTCTRSQVRRVGGGALPRQPALTLQPDNGGLFEGGDGRLWVVSTEGDGVAVATSDDQGESWLRLPTVAGPATLSVSPDGRGVWLLGEDRSRMVWRLVGDRWQQRGGLPDDTSQAAALDADTLVVTSAYGGLGFWTGGRYTDVPELREPLRRDRDDQDAGVDVLPDGTIAVRQSSALILGTGRGTDRTWVRIS</sequence>
<dbReference type="EMBL" id="LT607751">
    <property type="protein sequence ID" value="SCG38076.1"/>
    <property type="molecule type" value="Genomic_DNA"/>
</dbReference>
<gene>
    <name evidence="2" type="ORF">GA0074704_0617</name>
</gene>
<keyword evidence="1" id="KW-1133">Transmembrane helix</keyword>
<dbReference type="InterPro" id="IPR036278">
    <property type="entry name" value="Sialidase_sf"/>
</dbReference>
<dbReference type="Proteomes" id="UP000198210">
    <property type="component" value="Chromosome I"/>
</dbReference>
<dbReference type="RefSeq" id="WP_088969081.1">
    <property type="nucleotide sequence ID" value="NZ_JBHLYF010000026.1"/>
</dbReference>
<dbReference type="SUPFAM" id="SSF50939">
    <property type="entry name" value="Sialidases"/>
    <property type="match status" value="1"/>
</dbReference>
<organism evidence="2 3">
    <name type="scientific">Micromonospora siamensis</name>
    <dbReference type="NCBI Taxonomy" id="299152"/>
    <lineage>
        <taxon>Bacteria</taxon>
        <taxon>Bacillati</taxon>
        <taxon>Actinomycetota</taxon>
        <taxon>Actinomycetes</taxon>
        <taxon>Micromonosporales</taxon>
        <taxon>Micromonosporaceae</taxon>
        <taxon>Micromonospora</taxon>
    </lineage>
</organism>
<evidence type="ECO:0000313" key="3">
    <source>
        <dbReference type="Proteomes" id="UP000198210"/>
    </source>
</evidence>
<keyword evidence="1" id="KW-0472">Membrane</keyword>
<evidence type="ECO:0000313" key="2">
    <source>
        <dbReference type="EMBL" id="SCG38076.1"/>
    </source>
</evidence>
<accession>A0A1C5GW96</accession>
<keyword evidence="3" id="KW-1185">Reference proteome</keyword>
<keyword evidence="1" id="KW-0812">Transmembrane</keyword>
<name>A0A1C5GW96_9ACTN</name>
<reference evidence="2 3" key="1">
    <citation type="submission" date="2016-06" db="EMBL/GenBank/DDBJ databases">
        <authorList>
            <person name="Kjaerup R.B."/>
            <person name="Dalgaard T.S."/>
            <person name="Juul-Madsen H.R."/>
        </authorList>
    </citation>
    <scope>NUCLEOTIDE SEQUENCE [LARGE SCALE GENOMIC DNA]</scope>
    <source>
        <strain evidence="2 3">DSM 45097</strain>
    </source>
</reference>
<evidence type="ECO:0000256" key="1">
    <source>
        <dbReference type="SAM" id="Phobius"/>
    </source>
</evidence>
<proteinExistence type="predicted"/>